<keyword evidence="2" id="KW-1185">Reference proteome</keyword>
<dbReference type="EMBL" id="JASBWU010000008">
    <property type="protein sequence ID" value="KAJ9119545.1"/>
    <property type="molecule type" value="Genomic_DNA"/>
</dbReference>
<proteinExistence type="predicted"/>
<comment type="caution">
    <text evidence="1">The sequence shown here is derived from an EMBL/GenBank/DDBJ whole genome shotgun (WGS) entry which is preliminary data.</text>
</comment>
<reference evidence="1" key="1">
    <citation type="submission" date="2023-04" db="EMBL/GenBank/DDBJ databases">
        <title>Draft Genome sequencing of Naganishia species isolated from polar environments using Oxford Nanopore Technology.</title>
        <authorList>
            <person name="Leo P."/>
            <person name="Venkateswaran K."/>
        </authorList>
    </citation>
    <scope>NUCLEOTIDE SEQUENCE</scope>
    <source>
        <strain evidence="1">MNA-CCFEE 5425</strain>
    </source>
</reference>
<sequence>MTRTPQPGVPKEVFTCDCGQTYSRLEYLKRHQRKHNDDKPFACTICIKSFARRRCHPDEYAAAEESNENGGAGNASERRKSQSGTAGPSSRRGFKRSASGSPPTDPRNAQRSRLDERPNMEYPPESDASRLPYGLPLDGNAGPMDTRSLNYPYGMPGLLNGGMTTGYTGREQSAGYGNQPQWDLGYNRLHSDQSLGYHVNANGQYNPASSASLADYQRLTQAQGPDGGDMGMASHLANDHAHGTSSNDQIAQLDPRLGGSYDGSGQMDDPQRYAGRHNEHSYERVSDARFVDPSLSQSGPFTDNVQQMRMSTGQSAHDHQLAPHGIEEAAALLSMAYGHVSAIRSDSLSSDHNMINPALPSAAGANYNMIPDSAETAENAASHVPMSTLEEMAAAVVGHASKSQDDKSLGSMTSGPNLVTYTTILNSASQIPPAVAGSVDLSHGAVTGIAPTTTDSWDPFSGPLMPGSASPFDLSALWASGMITAEEENNVSREPEGWSHLPGSVPAHTTLNTERPLLRINASYIGQRMGKDLDPTDRFYMPKERFIGCYNVPQWRMPSMSTLVRVAKQTMSQLIVHVPIVHTPTFRLNEITPAVAFSLCMVGSPWHSPIAGDHMGKSLTKHSYPYVKMLDQQDWLKGMGVIAPGATTCTVEEIEDTPMEERDFEDRKKVSCPVIPNIQSLVLTRFAAIQLIVTEKSAMMHGLIDATDPQKNTLDEMTIGIIQALMIYATPLLLSPSAEQRAMGYVKLAYIIPMTRNLKAFQTSQPHMQLYSSLQVPSCPKDAEDTWRNWIKQETIRRVTWMLFFYDSLSCLEMGVPPSISSAEVANLPLPAPDTVWQARSADDWRCALTTYRATTLGQSMGFHFQLRPGQDSKSAHYESPKDVSVLVCSDFGMFGRLIMVISLLRAVIQLGQAQVNVEDSIIQDWATIENGTPKKKLNMYETVARCGIALKRWRQGWDFDSLCIAPSSAQACSSEASPGRQSVSEASSITRTVRSDTLDSRPSDATSSPSNEYDELTPRSQGKTLFYEGDFVKPKLPESLHNVLANDPTVLSQRDKTSQDTPTPPAGSLNKFAGMDFKQMLQSARVFTRMGEGVKMPGGF</sequence>
<gene>
    <name evidence="1" type="ORF">QFC22_003254</name>
</gene>
<accession>A0ACC2X666</accession>
<protein>
    <submittedName>
        <fullName evidence="1">Uncharacterized protein</fullName>
    </submittedName>
</protein>
<name>A0ACC2X666_9TREE</name>
<dbReference type="Proteomes" id="UP001243375">
    <property type="component" value="Unassembled WGS sequence"/>
</dbReference>
<evidence type="ECO:0000313" key="1">
    <source>
        <dbReference type="EMBL" id="KAJ9119545.1"/>
    </source>
</evidence>
<organism evidence="1 2">
    <name type="scientific">Naganishia vaughanmartiniae</name>
    <dbReference type="NCBI Taxonomy" id="1424756"/>
    <lineage>
        <taxon>Eukaryota</taxon>
        <taxon>Fungi</taxon>
        <taxon>Dikarya</taxon>
        <taxon>Basidiomycota</taxon>
        <taxon>Agaricomycotina</taxon>
        <taxon>Tremellomycetes</taxon>
        <taxon>Filobasidiales</taxon>
        <taxon>Filobasidiaceae</taxon>
        <taxon>Naganishia</taxon>
    </lineage>
</organism>
<evidence type="ECO:0000313" key="2">
    <source>
        <dbReference type="Proteomes" id="UP001243375"/>
    </source>
</evidence>